<dbReference type="PRINTS" id="PR00919">
    <property type="entry name" value="THERMOPTASE"/>
</dbReference>
<gene>
    <name evidence="10" type="ORF">JOC27_001526</name>
</gene>
<comment type="similarity">
    <text evidence="4">Belongs to the peptidase M29 family.</text>
</comment>
<evidence type="ECO:0000256" key="4">
    <source>
        <dbReference type="ARBA" id="ARBA00008236"/>
    </source>
</evidence>
<evidence type="ECO:0000313" key="10">
    <source>
        <dbReference type="EMBL" id="MBM7658074.1"/>
    </source>
</evidence>
<dbReference type="RefSeq" id="WP_415641025.1">
    <property type="nucleotide sequence ID" value="NZ_CBCRXA010000007.1"/>
</dbReference>
<dbReference type="EC" id="3.4.11.-" evidence="10"/>
<evidence type="ECO:0000256" key="6">
    <source>
        <dbReference type="ARBA" id="ARBA00022670"/>
    </source>
</evidence>
<dbReference type="GO" id="GO:0004177">
    <property type="term" value="F:aminopeptidase activity"/>
    <property type="evidence" value="ECO:0007669"/>
    <property type="project" value="UniProtKB-KW"/>
</dbReference>
<dbReference type="EMBL" id="JAFBEV010000011">
    <property type="protein sequence ID" value="MBM7658074.1"/>
    <property type="molecule type" value="Genomic_DNA"/>
</dbReference>
<dbReference type="InterPro" id="IPR000787">
    <property type="entry name" value="Peptidase_M29"/>
</dbReference>
<evidence type="ECO:0000256" key="1">
    <source>
        <dbReference type="ARBA" id="ARBA00001941"/>
    </source>
</evidence>
<keyword evidence="7" id="KW-0479">Metal-binding</keyword>
<keyword evidence="9" id="KW-0482">Metalloprotease</keyword>
<keyword evidence="5 10" id="KW-0031">Aminopeptidase</keyword>
<dbReference type="Pfam" id="PF02073">
    <property type="entry name" value="Peptidase_M29"/>
    <property type="match status" value="1"/>
</dbReference>
<dbReference type="Gene3D" id="3.40.1830.10">
    <property type="entry name" value="Thermophilic metalloprotease (M29)"/>
    <property type="match status" value="1"/>
</dbReference>
<comment type="caution">
    <text evidence="10">The sequence shown here is derived from an EMBL/GenBank/DDBJ whole genome shotgun (WGS) entry which is preliminary data.</text>
</comment>
<dbReference type="PANTHER" id="PTHR34448:SF3">
    <property type="entry name" value="AMINOPEPTIDASE AMPS"/>
    <property type="match status" value="1"/>
</dbReference>
<evidence type="ECO:0000256" key="7">
    <source>
        <dbReference type="ARBA" id="ARBA00022723"/>
    </source>
</evidence>
<comment type="cofactor">
    <cofactor evidence="1">
        <name>Co(2+)</name>
        <dbReference type="ChEBI" id="CHEBI:48828"/>
    </cofactor>
</comment>
<evidence type="ECO:0000256" key="8">
    <source>
        <dbReference type="ARBA" id="ARBA00022801"/>
    </source>
</evidence>
<comment type="cofactor">
    <cofactor evidence="3">
        <name>Zn(2+)</name>
        <dbReference type="ChEBI" id="CHEBI:29105"/>
    </cofactor>
</comment>
<dbReference type="Proteomes" id="UP000823201">
    <property type="component" value="Unassembled WGS sequence"/>
</dbReference>
<evidence type="ECO:0000256" key="5">
    <source>
        <dbReference type="ARBA" id="ARBA00022438"/>
    </source>
</evidence>
<reference evidence="10 11" key="1">
    <citation type="submission" date="2021-01" db="EMBL/GenBank/DDBJ databases">
        <title>Genomic Encyclopedia of Type Strains, Phase IV (KMG-IV): sequencing the most valuable type-strain genomes for metagenomic binning, comparative biology and taxonomic classification.</title>
        <authorList>
            <person name="Goeker M."/>
        </authorList>
    </citation>
    <scope>NUCLEOTIDE SEQUENCE [LARGE SCALE GENOMIC DNA]</scope>
    <source>
        <strain evidence="10 11">DSM 100968</strain>
    </source>
</reference>
<dbReference type="InterPro" id="IPR035097">
    <property type="entry name" value="M29_N-terminal"/>
</dbReference>
<keyword evidence="6" id="KW-0645">Protease</keyword>
<dbReference type="InterPro" id="IPR052170">
    <property type="entry name" value="M29_Exopeptidase"/>
</dbReference>
<sequence>MGTIDGPFNEQLRQLARLGIHRGVNLQQGQGLLLSAPVEAAFLADLVTEEAYRAGAKDVYVIWQNDETNRLRLKYAPMTALENIPQWQLNVQNQSVKDDYAVLSIYGPNADLFDGIDEQRIAAQTKARGRGLIPYYEYMMNDRIQWSIISYPTSAWAHKVFPDKRIAEAQKELMKEILRISRVSSDSDPLDVWDHHNQKLHRAADFLNKQAFKQLHYRSEGTDLTIELPNGHIWSGGSGPSEADVWFNANIPTEEVFTLPDKRGVNGTVASKMPLNCNGQIIDHFSLTFKDGEVVSFHAEKGEEALRHLLASDEGAVRLGEVALVPHRSPVSESGLIFYNTLFDENASCHLALGKAYPTCIKNGSSMSLEALDHAGVNDSIIHEDFMIGSADLSIDGIQTDGTSIPVFRDGEWAIDFPRESTV</sequence>
<proteinExistence type="inferred from homology"/>
<evidence type="ECO:0000313" key="11">
    <source>
        <dbReference type="Proteomes" id="UP000823201"/>
    </source>
</evidence>
<name>A0ABS2QA75_9BACL</name>
<keyword evidence="8 10" id="KW-0378">Hydrolase</keyword>
<dbReference type="PANTHER" id="PTHR34448">
    <property type="entry name" value="AMINOPEPTIDASE"/>
    <property type="match status" value="1"/>
</dbReference>
<dbReference type="SUPFAM" id="SSF144052">
    <property type="entry name" value="Thermophilic metalloprotease-like"/>
    <property type="match status" value="1"/>
</dbReference>
<accession>A0ABS2QA75</accession>
<evidence type="ECO:0000256" key="2">
    <source>
        <dbReference type="ARBA" id="ARBA00001946"/>
    </source>
</evidence>
<evidence type="ECO:0000256" key="3">
    <source>
        <dbReference type="ARBA" id="ARBA00001947"/>
    </source>
</evidence>
<comment type="cofactor">
    <cofactor evidence="2">
        <name>Mg(2+)</name>
        <dbReference type="ChEBI" id="CHEBI:18420"/>
    </cofactor>
</comment>
<organism evidence="10 11">
    <name type="scientific">Sporolactobacillus spathodeae</name>
    <dbReference type="NCBI Taxonomy" id="1465502"/>
    <lineage>
        <taxon>Bacteria</taxon>
        <taxon>Bacillati</taxon>
        <taxon>Bacillota</taxon>
        <taxon>Bacilli</taxon>
        <taxon>Bacillales</taxon>
        <taxon>Sporolactobacillaceae</taxon>
        <taxon>Sporolactobacillus</taxon>
    </lineage>
</organism>
<keyword evidence="11" id="KW-1185">Reference proteome</keyword>
<protein>
    <submittedName>
        <fullName evidence="10">Aminopeptidase</fullName>
        <ecNumber evidence="10">3.4.11.-</ecNumber>
    </submittedName>
</protein>
<evidence type="ECO:0000256" key="9">
    <source>
        <dbReference type="ARBA" id="ARBA00023049"/>
    </source>
</evidence>